<evidence type="ECO:0000313" key="3">
    <source>
        <dbReference type="Proteomes" id="UP000757900"/>
    </source>
</evidence>
<protein>
    <recommendedName>
        <fullName evidence="1">DUF7487 domain-containing protein</fullName>
    </recommendedName>
</protein>
<dbReference type="Proteomes" id="UP000757900">
    <property type="component" value="Unassembled WGS sequence"/>
</dbReference>
<dbReference type="Gene3D" id="3.40.960.10">
    <property type="entry name" value="VSR Endonuclease"/>
    <property type="match status" value="1"/>
</dbReference>
<gene>
    <name evidence="2" type="ORF">HXK00_00610</name>
</gene>
<dbReference type="InterPro" id="IPR055910">
    <property type="entry name" value="DUF7487"/>
</dbReference>
<organism evidence="2 3">
    <name type="scientific">Abiotrophia defectiva</name>
    <name type="common">Streptococcus defectivus</name>
    <dbReference type="NCBI Taxonomy" id="46125"/>
    <lineage>
        <taxon>Bacteria</taxon>
        <taxon>Bacillati</taxon>
        <taxon>Bacillota</taxon>
        <taxon>Bacilli</taxon>
        <taxon>Lactobacillales</taxon>
        <taxon>Aerococcaceae</taxon>
        <taxon>Abiotrophia</taxon>
    </lineage>
</organism>
<name>A0A929MN25_ABIDE</name>
<comment type="caution">
    <text evidence="2">The sequence shown here is derived from an EMBL/GenBank/DDBJ whole genome shotgun (WGS) entry which is preliminary data.</text>
</comment>
<feature type="domain" description="DUF7487" evidence="1">
    <location>
        <begin position="117"/>
        <end position="201"/>
    </location>
</feature>
<dbReference type="AlphaFoldDB" id="A0A929MN25"/>
<evidence type="ECO:0000313" key="2">
    <source>
        <dbReference type="EMBL" id="MBF0934127.1"/>
    </source>
</evidence>
<dbReference type="EMBL" id="JABZFV010000001">
    <property type="protein sequence ID" value="MBF0934127.1"/>
    <property type="molecule type" value="Genomic_DNA"/>
</dbReference>
<sequence length="555" mass="64775">MTKKKPLFSDENKVKELIEMYTGGASLRDCAAHFECSTPTISTALKDNNIPKHKTGTNLKPHKKLISIDPEELTSLWETMSQESIAKHFGVSVDTIVDRAKSLGLSREHSLRNKIRHQTNVEKHGEDYSKKKYTKYRETMIERYGRDNFFSGEEGKEEVRESTMKKYGVSNVAELDSVKQKKRETCIEKYGVDHYGKTEESRMNGSLNALGYSVLPEYRNMLQTRDDVIQVIQETGAKTVTEFSERTGISYTLACVLKRRYKLNEYLPKEVSRFEVELKQILEEISGKEFNKTRKAIYPKEIDLYNDELKFGVEFNGTFWHSVQYEKCDDGVYRPKKECRPHTYHRDKSFDAEKNGIFIFHVFEHQWTDPDIKPKIISQLRNLLGKNENKVYARKCVVDLNVPASESMRFLQENHVQGALSASVKIGLRHCDELVALMTFRKNNIGDWELSRFCNKTNMNVVGGASRLFKAFVREYNPEEVFSYSDIARTRGTMYESLGFKFVKFTQPNYWWINIFSEFYIPRYRTQMPNETQIMTDGGHVKMFDCGSRKWVWNR</sequence>
<reference evidence="2" key="1">
    <citation type="submission" date="2020-04" db="EMBL/GenBank/DDBJ databases">
        <title>Deep metagenomics examines the oral microbiome during advanced dental caries in children, revealing novel taxa and co-occurrences with host molecules.</title>
        <authorList>
            <person name="Baker J.L."/>
            <person name="Morton J.T."/>
            <person name="Dinis M."/>
            <person name="Alvarez R."/>
            <person name="Tran N.C."/>
            <person name="Knight R."/>
            <person name="Edlund A."/>
        </authorList>
    </citation>
    <scope>NUCLEOTIDE SEQUENCE</scope>
    <source>
        <strain evidence="2">JCVI_23_bin.16</strain>
    </source>
</reference>
<accession>A0A929MN25</accession>
<evidence type="ECO:0000259" key="1">
    <source>
        <dbReference type="Pfam" id="PF24308"/>
    </source>
</evidence>
<dbReference type="Pfam" id="PF24308">
    <property type="entry name" value="DUF7487"/>
    <property type="match status" value="1"/>
</dbReference>
<proteinExistence type="predicted"/>